<organism evidence="3 4">
    <name type="scientific">Mya arenaria</name>
    <name type="common">Soft-shell clam</name>
    <dbReference type="NCBI Taxonomy" id="6604"/>
    <lineage>
        <taxon>Eukaryota</taxon>
        <taxon>Metazoa</taxon>
        <taxon>Spiralia</taxon>
        <taxon>Lophotrochozoa</taxon>
        <taxon>Mollusca</taxon>
        <taxon>Bivalvia</taxon>
        <taxon>Autobranchia</taxon>
        <taxon>Heteroconchia</taxon>
        <taxon>Euheterodonta</taxon>
        <taxon>Imparidentia</taxon>
        <taxon>Neoheterodontei</taxon>
        <taxon>Myida</taxon>
        <taxon>Myoidea</taxon>
        <taxon>Myidae</taxon>
        <taxon>Mya</taxon>
    </lineage>
</organism>
<evidence type="ECO:0000256" key="1">
    <source>
        <dbReference type="ARBA" id="ARBA00010984"/>
    </source>
</evidence>
<dbReference type="InterPro" id="IPR029356">
    <property type="entry name" value="FAM53"/>
</dbReference>
<dbReference type="EMBL" id="CP111023">
    <property type="protein sequence ID" value="WAR21611.1"/>
    <property type="molecule type" value="Genomic_DNA"/>
</dbReference>
<evidence type="ECO:0000256" key="2">
    <source>
        <dbReference type="SAM" id="MobiDB-lite"/>
    </source>
</evidence>
<proteinExistence type="inferred from homology"/>
<sequence length="473" mass="52712">MLALDVNLLTSRLQKQCLDDTNKLAPVSNEGLKLSESAQARLAAADPGKEVWTMSLTPTSSSGVQYCKGGSKERNPGDDGNSPYRTPPTGAVDTTSCDNCQGSYGHGETRPKKRTCRSITVPLEHESETNIPPAKSSWQPKGSDLWKPATMNPIRNSSRPGMDGKFDVRTVTWSPIDCRHYEFSSLAPSVQRHRETGHITPDDLLTPPESPVPRPNSVFSNCSTPVSRPHSVYSDGAISPYMSEPYYNYIDHSHNRIQHIQEFRNRSLSVEERISNISANPQVSSFYASSANTAQGAMCGITPTNNAIPTSPHHRHRVPRCRSQPSFYDRKSGRRRRRDSRPTLNFHKMTETAYGYLRKSDGFLAPERHGSRFHSDLENAMSLTTIASSPHDQDHLQHFEHQPGSNVAKTVDRFYSNGSPIHEFESTNRDSVGVSDVIATKTGPVKLLGDLDDEDMEVFQFTEELDLEQIEND</sequence>
<dbReference type="Proteomes" id="UP001164746">
    <property type="component" value="Chromosome 12"/>
</dbReference>
<feature type="region of interest" description="Disordered" evidence="2">
    <location>
        <begin position="303"/>
        <end position="342"/>
    </location>
</feature>
<evidence type="ECO:0000313" key="3">
    <source>
        <dbReference type="EMBL" id="WAR21611.1"/>
    </source>
</evidence>
<comment type="similarity">
    <text evidence="1">Belongs to the FAM53 family.</text>
</comment>
<feature type="compositionally biased region" description="Polar residues" evidence="2">
    <location>
        <begin position="92"/>
        <end position="102"/>
    </location>
</feature>
<feature type="region of interest" description="Disordered" evidence="2">
    <location>
        <begin position="62"/>
        <end position="145"/>
    </location>
</feature>
<accession>A0ABY7FQX6</accession>
<gene>
    <name evidence="3" type="ORF">MAR_015585</name>
</gene>
<dbReference type="PANTHER" id="PTHR28567">
    <property type="entry name" value="PROTEIN FAM53A-LIKE ISOFORM X1"/>
    <property type="match status" value="1"/>
</dbReference>
<reference evidence="3" key="1">
    <citation type="submission" date="2022-11" db="EMBL/GenBank/DDBJ databases">
        <title>Centuries of genome instability and evolution in soft-shell clam transmissible cancer (bioRxiv).</title>
        <authorList>
            <person name="Hart S.F.M."/>
            <person name="Yonemitsu M.A."/>
            <person name="Giersch R.M."/>
            <person name="Beal B.F."/>
            <person name="Arriagada G."/>
            <person name="Davis B.W."/>
            <person name="Ostrander E.A."/>
            <person name="Goff S.P."/>
            <person name="Metzger M.J."/>
        </authorList>
    </citation>
    <scope>NUCLEOTIDE SEQUENCE</scope>
    <source>
        <strain evidence="3">MELC-2E11</strain>
        <tissue evidence="3">Siphon/mantle</tissue>
    </source>
</reference>
<name>A0ABY7FQX6_MYAAR</name>
<keyword evidence="4" id="KW-1185">Reference proteome</keyword>
<evidence type="ECO:0000313" key="4">
    <source>
        <dbReference type="Proteomes" id="UP001164746"/>
    </source>
</evidence>
<protein>
    <submittedName>
        <fullName evidence="3">FA53A-like protein</fullName>
    </submittedName>
</protein>
<dbReference type="PANTHER" id="PTHR28567:SF3">
    <property type="entry name" value="PROTEIN FAM53A-LIKE ISOFORM X1"/>
    <property type="match status" value="1"/>
</dbReference>